<feature type="transmembrane region" description="Helical" evidence="1">
    <location>
        <begin position="385"/>
        <end position="410"/>
    </location>
</feature>
<comment type="caution">
    <text evidence="2">The sequence shown here is derived from an EMBL/GenBank/DDBJ whole genome shotgun (WGS) entry which is preliminary data.</text>
</comment>
<dbReference type="EMBL" id="CAJPWZ010001091">
    <property type="protein sequence ID" value="CAG2207801.1"/>
    <property type="molecule type" value="Genomic_DNA"/>
</dbReference>
<evidence type="ECO:0000313" key="3">
    <source>
        <dbReference type="Proteomes" id="UP000683360"/>
    </source>
</evidence>
<keyword evidence="1" id="KW-0812">Transmembrane</keyword>
<dbReference type="AlphaFoldDB" id="A0A8S3REI5"/>
<sequence>MNDYTNWENALKACKRNGSYLFGNITSEADAGNKINGSNVKEKTSFWHWLGIARKIYLTTDTGIPTDTRLVMQCKMYDGILGNFVDDCDSHGRKLRANKECVCLRHIPEDSGLSPHFCDGRCETYQQHFKTFHTVPNDCGSTYDSSIFNVYTSSPRTVTQHDRYNSSMLCLRLFCMDTLNVCHLVPSKCSNPFWNRICENNADNYALRNIATWEASVEICRNNGSYLYGNMTSSSQAIQTMKKFHLMKINNQFWLGAARQVYPTVDRGQFIETKEIVRCNLCTINKIGNGNRCDYDTDCNSRDTTAFAVCEDNIHQTKVIEYSVSTRMASLNSPIPAKGTDQINTAMTSKPQQKSSRRVTPNNIHNLTISRKPVPQTKENDNDNILMLEIIPLSLLGFAIVLVTIAVFCVRRRKEMKAEIDGSRNDSTQYTSSHTDSEPFMSVITRKLGLKNDSSHWNDNFSDASSVVTVLNFVKK</sequence>
<name>A0A8S3REI5_MYTED</name>
<keyword evidence="3" id="KW-1185">Reference proteome</keyword>
<dbReference type="Proteomes" id="UP000683360">
    <property type="component" value="Unassembled WGS sequence"/>
</dbReference>
<evidence type="ECO:0008006" key="4">
    <source>
        <dbReference type="Google" id="ProtNLM"/>
    </source>
</evidence>
<protein>
    <recommendedName>
        <fullName evidence="4">C-type lectin domain-containing protein</fullName>
    </recommendedName>
</protein>
<gene>
    <name evidence="2" type="ORF">MEDL_22050</name>
</gene>
<organism evidence="2 3">
    <name type="scientific">Mytilus edulis</name>
    <name type="common">Blue mussel</name>
    <dbReference type="NCBI Taxonomy" id="6550"/>
    <lineage>
        <taxon>Eukaryota</taxon>
        <taxon>Metazoa</taxon>
        <taxon>Spiralia</taxon>
        <taxon>Lophotrochozoa</taxon>
        <taxon>Mollusca</taxon>
        <taxon>Bivalvia</taxon>
        <taxon>Autobranchia</taxon>
        <taxon>Pteriomorphia</taxon>
        <taxon>Mytilida</taxon>
        <taxon>Mytiloidea</taxon>
        <taxon>Mytilidae</taxon>
        <taxon>Mytilinae</taxon>
        <taxon>Mytilus</taxon>
    </lineage>
</organism>
<proteinExistence type="predicted"/>
<keyword evidence="1" id="KW-0472">Membrane</keyword>
<evidence type="ECO:0000256" key="1">
    <source>
        <dbReference type="SAM" id="Phobius"/>
    </source>
</evidence>
<evidence type="ECO:0000313" key="2">
    <source>
        <dbReference type="EMBL" id="CAG2207801.1"/>
    </source>
</evidence>
<accession>A0A8S3REI5</accession>
<reference evidence="2" key="1">
    <citation type="submission" date="2021-03" db="EMBL/GenBank/DDBJ databases">
        <authorList>
            <person name="Bekaert M."/>
        </authorList>
    </citation>
    <scope>NUCLEOTIDE SEQUENCE</scope>
</reference>
<keyword evidence="1" id="KW-1133">Transmembrane helix</keyword>
<dbReference type="OrthoDB" id="6160429at2759"/>